<gene>
    <name evidence="1" type="ORF">NDK43_20320</name>
</gene>
<organism evidence="1 2">
    <name type="scientific">Neobacillus pocheonensis</name>
    <dbReference type="NCBI Taxonomy" id="363869"/>
    <lineage>
        <taxon>Bacteria</taxon>
        <taxon>Bacillati</taxon>
        <taxon>Bacillota</taxon>
        <taxon>Bacilli</taxon>
        <taxon>Bacillales</taxon>
        <taxon>Bacillaceae</taxon>
        <taxon>Neobacillus</taxon>
    </lineage>
</organism>
<evidence type="ECO:0000313" key="1">
    <source>
        <dbReference type="EMBL" id="MCM2534264.1"/>
    </source>
</evidence>
<dbReference type="EMBL" id="JAMQCR010000002">
    <property type="protein sequence ID" value="MCM2534264.1"/>
    <property type="molecule type" value="Genomic_DNA"/>
</dbReference>
<dbReference type="Proteomes" id="UP001523262">
    <property type="component" value="Unassembled WGS sequence"/>
</dbReference>
<keyword evidence="2" id="KW-1185">Reference proteome</keyword>
<evidence type="ECO:0000313" key="2">
    <source>
        <dbReference type="Proteomes" id="UP001523262"/>
    </source>
</evidence>
<sequence>MNLEDYLKLNHPNIIEEYNRFLRQFLPSVGSEVVTLGEDLSGISGQKLEVTGYSALGCGMDVFINLKTQTNGEHCLCPFRNWHKKIKLIKGKFIAIDSVKFYDSMEN</sequence>
<accession>A0ABT0WFH5</accession>
<protein>
    <submittedName>
        <fullName evidence="1">Uncharacterized protein</fullName>
    </submittedName>
</protein>
<reference evidence="1 2" key="1">
    <citation type="submission" date="2022-06" db="EMBL/GenBank/DDBJ databases">
        <authorList>
            <person name="Jeon C.O."/>
        </authorList>
    </citation>
    <scope>NUCLEOTIDE SEQUENCE [LARGE SCALE GENOMIC DNA]</scope>
    <source>
        <strain evidence="1 2">KCTC 13943</strain>
    </source>
</reference>
<proteinExistence type="predicted"/>
<name>A0ABT0WFH5_9BACI</name>
<comment type="caution">
    <text evidence="1">The sequence shown here is derived from an EMBL/GenBank/DDBJ whole genome shotgun (WGS) entry which is preliminary data.</text>
</comment>